<dbReference type="GO" id="GO:0016020">
    <property type="term" value="C:membrane"/>
    <property type="evidence" value="ECO:0007669"/>
    <property type="project" value="UniProtKB-SubCell"/>
</dbReference>
<evidence type="ECO:0000256" key="5">
    <source>
        <dbReference type="ARBA" id="ARBA00044504"/>
    </source>
</evidence>
<dbReference type="Gene3D" id="1.20.1250.20">
    <property type="entry name" value="MFS general substrate transporter like domains"/>
    <property type="match status" value="1"/>
</dbReference>
<evidence type="ECO:0000256" key="2">
    <source>
        <dbReference type="ARBA" id="ARBA00022692"/>
    </source>
</evidence>
<dbReference type="Proteomes" id="UP001237642">
    <property type="component" value="Unassembled WGS sequence"/>
</dbReference>
<sequence>MNSGEPVTPELFVSWHLASYATRLDRSTIHIMMHSTLLSMANRRVRGILERPLNGLFTRGYLMLERPNPGRNVVLSESAIGTGGLKAVAPSLGANQFDEEDPEEAASLSVYFNWLIFSIVTRAIFGVTFLVWVM</sequence>
<dbReference type="InterPro" id="IPR036259">
    <property type="entry name" value="MFS_trans_sf"/>
</dbReference>
<comment type="caution">
    <text evidence="7">The sequence shown here is derived from an EMBL/GenBank/DDBJ whole genome shotgun (WGS) entry which is preliminary data.</text>
</comment>
<reference evidence="7" key="2">
    <citation type="submission" date="2023-05" db="EMBL/GenBank/DDBJ databases">
        <authorList>
            <person name="Schelkunov M.I."/>
        </authorList>
    </citation>
    <scope>NUCLEOTIDE SEQUENCE</scope>
    <source>
        <strain evidence="7">Hsosn_3</strain>
        <tissue evidence="7">Leaf</tissue>
    </source>
</reference>
<comment type="subcellular location">
    <subcellularLocation>
        <location evidence="1">Membrane</location>
        <topology evidence="1">Multi-pass membrane protein</topology>
    </subcellularLocation>
</comment>
<evidence type="ECO:0000256" key="4">
    <source>
        <dbReference type="ARBA" id="ARBA00023136"/>
    </source>
</evidence>
<name>A0AAD8H6Q1_9APIA</name>
<keyword evidence="8" id="KW-1185">Reference proteome</keyword>
<dbReference type="AlphaFoldDB" id="A0AAD8H6Q1"/>
<dbReference type="InterPro" id="IPR000109">
    <property type="entry name" value="POT_fam"/>
</dbReference>
<evidence type="ECO:0000256" key="6">
    <source>
        <dbReference type="SAM" id="Phobius"/>
    </source>
</evidence>
<keyword evidence="3 6" id="KW-1133">Transmembrane helix</keyword>
<protein>
    <submittedName>
        <fullName evidence="7">Uncharacterized protein</fullName>
    </submittedName>
</protein>
<evidence type="ECO:0000256" key="3">
    <source>
        <dbReference type="ARBA" id="ARBA00022989"/>
    </source>
</evidence>
<feature type="transmembrane region" description="Helical" evidence="6">
    <location>
        <begin position="111"/>
        <end position="133"/>
    </location>
</feature>
<keyword evidence="2 6" id="KW-0812">Transmembrane</keyword>
<dbReference type="EMBL" id="JAUIZM010000010">
    <property type="protein sequence ID" value="KAK1360610.1"/>
    <property type="molecule type" value="Genomic_DNA"/>
</dbReference>
<dbReference type="GO" id="GO:0022857">
    <property type="term" value="F:transmembrane transporter activity"/>
    <property type="evidence" value="ECO:0007669"/>
    <property type="project" value="InterPro"/>
</dbReference>
<gene>
    <name evidence="7" type="ORF">POM88_045084</name>
</gene>
<dbReference type="Pfam" id="PF00854">
    <property type="entry name" value="PTR2"/>
    <property type="match status" value="1"/>
</dbReference>
<keyword evidence="4 6" id="KW-0472">Membrane</keyword>
<reference evidence="7" key="1">
    <citation type="submission" date="2023-02" db="EMBL/GenBank/DDBJ databases">
        <title>Genome of toxic invasive species Heracleum sosnowskyi carries increased number of genes despite the absence of recent whole-genome duplications.</title>
        <authorList>
            <person name="Schelkunov M."/>
            <person name="Shtratnikova V."/>
            <person name="Makarenko M."/>
            <person name="Klepikova A."/>
            <person name="Omelchenko D."/>
            <person name="Novikova G."/>
            <person name="Obukhova E."/>
            <person name="Bogdanov V."/>
            <person name="Penin A."/>
            <person name="Logacheva M."/>
        </authorList>
    </citation>
    <scope>NUCLEOTIDE SEQUENCE</scope>
    <source>
        <strain evidence="7">Hsosn_3</strain>
        <tissue evidence="7">Leaf</tissue>
    </source>
</reference>
<comment type="similarity">
    <text evidence="5">Belongs to the major facilitator superfamily. Phosphate:H(+) symporter (TC 2.A.1.9) family.</text>
</comment>
<accession>A0AAD8H6Q1</accession>
<evidence type="ECO:0000313" key="8">
    <source>
        <dbReference type="Proteomes" id="UP001237642"/>
    </source>
</evidence>
<evidence type="ECO:0000256" key="1">
    <source>
        <dbReference type="ARBA" id="ARBA00004141"/>
    </source>
</evidence>
<organism evidence="7 8">
    <name type="scientific">Heracleum sosnowskyi</name>
    <dbReference type="NCBI Taxonomy" id="360622"/>
    <lineage>
        <taxon>Eukaryota</taxon>
        <taxon>Viridiplantae</taxon>
        <taxon>Streptophyta</taxon>
        <taxon>Embryophyta</taxon>
        <taxon>Tracheophyta</taxon>
        <taxon>Spermatophyta</taxon>
        <taxon>Magnoliopsida</taxon>
        <taxon>eudicotyledons</taxon>
        <taxon>Gunneridae</taxon>
        <taxon>Pentapetalae</taxon>
        <taxon>asterids</taxon>
        <taxon>campanulids</taxon>
        <taxon>Apiales</taxon>
        <taxon>Apiaceae</taxon>
        <taxon>Apioideae</taxon>
        <taxon>apioid superclade</taxon>
        <taxon>Tordylieae</taxon>
        <taxon>Tordyliinae</taxon>
        <taxon>Heracleum</taxon>
    </lineage>
</organism>
<evidence type="ECO:0000313" key="7">
    <source>
        <dbReference type="EMBL" id="KAK1360610.1"/>
    </source>
</evidence>
<proteinExistence type="inferred from homology"/>